<dbReference type="Gene3D" id="3.40.395.10">
    <property type="entry name" value="Adenoviral Proteinase, Chain A"/>
    <property type="match status" value="1"/>
</dbReference>
<evidence type="ECO:0000256" key="1">
    <source>
        <dbReference type="SAM" id="MobiDB-lite"/>
    </source>
</evidence>
<feature type="compositionally biased region" description="Basic residues" evidence="1">
    <location>
        <begin position="688"/>
        <end position="699"/>
    </location>
</feature>
<feature type="compositionally biased region" description="Basic residues" evidence="1">
    <location>
        <begin position="323"/>
        <end position="332"/>
    </location>
</feature>
<dbReference type="SUPFAM" id="SSF54001">
    <property type="entry name" value="Cysteine proteinases"/>
    <property type="match status" value="1"/>
</dbReference>
<evidence type="ECO:0000313" key="2">
    <source>
        <dbReference type="EMBL" id="SPQ21471.1"/>
    </source>
</evidence>
<dbReference type="InterPro" id="IPR038765">
    <property type="entry name" value="Papain-like_cys_pep_sf"/>
</dbReference>
<sequence length="699" mass="75227">MASKSSEMDFLNDYDGGKSPQAAQHLQIPTHRDFAKPLSDDQLHDATDPQFDRECRGSLSGNRPFLDTAYRRVAHPTLDEAVSESNRLAAWRSCHNGLFRARHGEWLDGEDVYYLANRLLTWCQEQRPARLGSISQGKWWILPEHYNLLVRDPTAGGWQEEAPELGSGHYSPGAANLHKKAFDNAKITVHFVHFPAHWAVLFYRRSTGQSWYIDSMPEGAAFRSRQAREALRDWLQRSGRPIPDPKADHFLEVNPEQEDEWSCGIHVIANAMAFIRFEAIGWHRIPEWRQKKSKEVRKALVTCLHQLMGLKIDPEHKSPGSAKRAKKRKRVAGLRSTEADSSAATGQQAGPQNQSAGQQAGPQIQPSPKPQVVQPRQKTTTPDKPPARRPPTQPSEPQPAAPPQQVLVPVPATFGVRRAPPGRALVRAIRARAARDVAARLEALRTEVRQRAASFKMGEEETELANRRAAERAVAAEAIRAAKKDAARAAAAAAATAAAPLPPPPPAQPPAQPAKEFKIKGLAADLQKDTRKRKSGSSGKKTAGRPRKKQKTAAAAVAAADDDENIQCQPVAPPPFNPDDLNISSSSSEEEPGPAPAPAPAPALAAAPAEAPAPAPAPAPAAPTKRASKRKAADDDGDDGAGKKQQQQGAPPRPSSKKRKTGDGGGDDRAGAGAGAAAAKAAAVATAKGRRAGVKPGRC</sequence>
<dbReference type="AlphaFoldDB" id="A0A3S5CWN1"/>
<feature type="compositionally biased region" description="Polar residues" evidence="1">
    <location>
        <begin position="339"/>
        <end position="366"/>
    </location>
</feature>
<feature type="compositionally biased region" description="Basic residues" evidence="1">
    <location>
        <begin position="542"/>
        <end position="551"/>
    </location>
</feature>
<dbReference type="Proteomes" id="UP000289323">
    <property type="component" value="Unassembled WGS sequence"/>
</dbReference>
<proteinExistence type="predicted"/>
<dbReference type="EMBL" id="OUUZ01000008">
    <property type="protein sequence ID" value="SPQ21471.1"/>
    <property type="molecule type" value="Genomic_DNA"/>
</dbReference>
<accession>A0A3S5CWN1</accession>
<name>A0A3S5CWN1_9PEZI</name>
<feature type="region of interest" description="Disordered" evidence="1">
    <location>
        <begin position="1"/>
        <end position="23"/>
    </location>
</feature>
<feature type="compositionally biased region" description="Pro residues" evidence="1">
    <location>
        <begin position="500"/>
        <end position="512"/>
    </location>
</feature>
<feature type="region of interest" description="Disordered" evidence="1">
    <location>
        <begin position="312"/>
        <end position="405"/>
    </location>
</feature>
<reference evidence="2 3" key="1">
    <citation type="submission" date="2018-04" db="EMBL/GenBank/DDBJ databases">
        <authorList>
            <person name="Huttner S."/>
            <person name="Dainat J."/>
        </authorList>
    </citation>
    <scope>NUCLEOTIDE SEQUENCE [LARGE SCALE GENOMIC DNA]</scope>
</reference>
<feature type="compositionally biased region" description="Pro residues" evidence="1">
    <location>
        <begin position="611"/>
        <end position="621"/>
    </location>
</feature>
<feature type="compositionally biased region" description="Low complexity" evidence="1">
    <location>
        <begin position="675"/>
        <end position="687"/>
    </location>
</feature>
<feature type="region of interest" description="Disordered" evidence="1">
    <location>
        <begin position="495"/>
        <end position="699"/>
    </location>
</feature>
<gene>
    <name evidence="2" type="ORF">TT172_LOCUS3890</name>
</gene>
<feature type="compositionally biased region" description="Pro residues" evidence="1">
    <location>
        <begin position="388"/>
        <end position="402"/>
    </location>
</feature>
<protein>
    <submittedName>
        <fullName evidence="2">F9432558-360a-4ca6-ab34-4450749ce8fe</fullName>
    </submittedName>
</protein>
<organism evidence="2 3">
    <name type="scientific">Thermothielavioides terrestris</name>
    <dbReference type="NCBI Taxonomy" id="2587410"/>
    <lineage>
        <taxon>Eukaryota</taxon>
        <taxon>Fungi</taxon>
        <taxon>Dikarya</taxon>
        <taxon>Ascomycota</taxon>
        <taxon>Pezizomycotina</taxon>
        <taxon>Sordariomycetes</taxon>
        <taxon>Sordariomycetidae</taxon>
        <taxon>Sordariales</taxon>
        <taxon>Chaetomiaceae</taxon>
        <taxon>Thermothielavioides</taxon>
    </lineage>
</organism>
<evidence type="ECO:0000313" key="3">
    <source>
        <dbReference type="Proteomes" id="UP000289323"/>
    </source>
</evidence>